<dbReference type="InterPro" id="IPR008969">
    <property type="entry name" value="CarboxyPept-like_regulatory"/>
</dbReference>
<evidence type="ECO:0000313" key="1">
    <source>
        <dbReference type="EMBL" id="GAG45764.1"/>
    </source>
</evidence>
<protein>
    <submittedName>
        <fullName evidence="1">Uncharacterized protein</fullName>
    </submittedName>
</protein>
<name>X0XRF2_9ZZZZ</name>
<sequence>MVNPYDSVWTNNDDAVGWDRTDEDGYYSITVPPGTYDILVEGRWEETNDWNQYYPPYARYRVNEDLNIQSNLTHDIHLPIVYLSGIITNDDGIPASGVKVGHNYTYIYGQRDGRSVLNGYTSISYVTSGLDGRYSLPLLSATYDIIVTPPSDSEYVKQFIEGLDISANTTRNIVLACGYVVSGRVLDRSNNCIKNL</sequence>
<dbReference type="SUPFAM" id="SSF49464">
    <property type="entry name" value="Carboxypeptidase regulatory domain-like"/>
    <property type="match status" value="2"/>
</dbReference>
<gene>
    <name evidence="1" type="ORF">S01H1_80181</name>
</gene>
<dbReference type="AlphaFoldDB" id="X0XRF2"/>
<dbReference type="EMBL" id="BARS01054118">
    <property type="protein sequence ID" value="GAG45764.1"/>
    <property type="molecule type" value="Genomic_DNA"/>
</dbReference>
<organism evidence="1">
    <name type="scientific">marine sediment metagenome</name>
    <dbReference type="NCBI Taxonomy" id="412755"/>
    <lineage>
        <taxon>unclassified sequences</taxon>
        <taxon>metagenomes</taxon>
        <taxon>ecological metagenomes</taxon>
    </lineage>
</organism>
<accession>X0XRF2</accession>
<feature type="non-terminal residue" evidence="1">
    <location>
        <position position="196"/>
    </location>
</feature>
<proteinExistence type="predicted"/>
<comment type="caution">
    <text evidence="1">The sequence shown here is derived from an EMBL/GenBank/DDBJ whole genome shotgun (WGS) entry which is preliminary data.</text>
</comment>
<reference evidence="1" key="1">
    <citation type="journal article" date="2014" name="Front. Microbiol.">
        <title>High frequency of phylogenetically diverse reductive dehalogenase-homologous genes in deep subseafloor sedimentary metagenomes.</title>
        <authorList>
            <person name="Kawai M."/>
            <person name="Futagami T."/>
            <person name="Toyoda A."/>
            <person name="Takaki Y."/>
            <person name="Nishi S."/>
            <person name="Hori S."/>
            <person name="Arai W."/>
            <person name="Tsubouchi T."/>
            <person name="Morono Y."/>
            <person name="Uchiyama I."/>
            <person name="Ito T."/>
            <person name="Fujiyama A."/>
            <person name="Inagaki F."/>
            <person name="Takami H."/>
        </authorList>
    </citation>
    <scope>NUCLEOTIDE SEQUENCE</scope>
    <source>
        <strain evidence="1">Expedition CK06-06</strain>
    </source>
</reference>